<name>A0A6G1JI28_9PLEO</name>
<protein>
    <submittedName>
        <fullName evidence="2">Uncharacterized protein</fullName>
    </submittedName>
</protein>
<evidence type="ECO:0000256" key="1">
    <source>
        <dbReference type="SAM" id="Phobius"/>
    </source>
</evidence>
<accession>A0A6G1JI28</accession>
<dbReference type="AlphaFoldDB" id="A0A6G1JI28"/>
<organism evidence="2 3">
    <name type="scientific">Lentithecium fluviatile CBS 122367</name>
    <dbReference type="NCBI Taxonomy" id="1168545"/>
    <lineage>
        <taxon>Eukaryota</taxon>
        <taxon>Fungi</taxon>
        <taxon>Dikarya</taxon>
        <taxon>Ascomycota</taxon>
        <taxon>Pezizomycotina</taxon>
        <taxon>Dothideomycetes</taxon>
        <taxon>Pleosporomycetidae</taxon>
        <taxon>Pleosporales</taxon>
        <taxon>Massarineae</taxon>
        <taxon>Lentitheciaceae</taxon>
        <taxon>Lentithecium</taxon>
    </lineage>
</organism>
<keyword evidence="1" id="KW-1133">Transmembrane helix</keyword>
<dbReference type="Proteomes" id="UP000799291">
    <property type="component" value="Unassembled WGS sequence"/>
</dbReference>
<feature type="transmembrane region" description="Helical" evidence="1">
    <location>
        <begin position="155"/>
        <end position="175"/>
    </location>
</feature>
<keyword evidence="1" id="KW-0812">Transmembrane</keyword>
<reference evidence="2" key="1">
    <citation type="journal article" date="2020" name="Stud. Mycol.">
        <title>101 Dothideomycetes genomes: a test case for predicting lifestyles and emergence of pathogens.</title>
        <authorList>
            <person name="Haridas S."/>
            <person name="Albert R."/>
            <person name="Binder M."/>
            <person name="Bloem J."/>
            <person name="Labutti K."/>
            <person name="Salamov A."/>
            <person name="Andreopoulos B."/>
            <person name="Baker S."/>
            <person name="Barry K."/>
            <person name="Bills G."/>
            <person name="Bluhm B."/>
            <person name="Cannon C."/>
            <person name="Castanera R."/>
            <person name="Culley D."/>
            <person name="Daum C."/>
            <person name="Ezra D."/>
            <person name="Gonzalez J."/>
            <person name="Henrissat B."/>
            <person name="Kuo A."/>
            <person name="Liang C."/>
            <person name="Lipzen A."/>
            <person name="Lutzoni F."/>
            <person name="Magnuson J."/>
            <person name="Mondo S."/>
            <person name="Nolan M."/>
            <person name="Ohm R."/>
            <person name="Pangilinan J."/>
            <person name="Park H.-J."/>
            <person name="Ramirez L."/>
            <person name="Alfaro M."/>
            <person name="Sun H."/>
            <person name="Tritt A."/>
            <person name="Yoshinaga Y."/>
            <person name="Zwiers L.-H."/>
            <person name="Turgeon B."/>
            <person name="Goodwin S."/>
            <person name="Spatafora J."/>
            <person name="Crous P."/>
            <person name="Grigoriev I."/>
        </authorList>
    </citation>
    <scope>NUCLEOTIDE SEQUENCE</scope>
    <source>
        <strain evidence="2">CBS 122367</strain>
    </source>
</reference>
<dbReference type="EMBL" id="MU005571">
    <property type="protein sequence ID" value="KAF2690126.1"/>
    <property type="molecule type" value="Genomic_DNA"/>
</dbReference>
<keyword evidence="3" id="KW-1185">Reference proteome</keyword>
<dbReference type="OrthoDB" id="61370at2759"/>
<sequence length="234" mass="26312">MTRRVVYACGLWLTVACTAMTIASIIMPRWASFTPNDERKISMGLHSRCHSDGTCEPFPSEEMCEKDNYFCSMWRTVGFLISFDVVLELCTLVSFAVIIAGGVQRRAAGWKIICGLLLFSGFVQCAGMAIVAFLFEHHERFIEGWYLDASWSLVTASWALLVLTSLAIAASALYLPPEGDYELIPDDQFEVMQDEQLLSRVGAWNDGYYRGDGTVGYQQERMFDNESESSSIRK</sequence>
<dbReference type="PROSITE" id="PS51257">
    <property type="entry name" value="PROKAR_LIPOPROTEIN"/>
    <property type="match status" value="1"/>
</dbReference>
<feature type="transmembrane region" description="Helical" evidence="1">
    <location>
        <begin position="5"/>
        <end position="27"/>
    </location>
</feature>
<feature type="transmembrane region" description="Helical" evidence="1">
    <location>
        <begin position="112"/>
        <end position="135"/>
    </location>
</feature>
<evidence type="ECO:0000313" key="2">
    <source>
        <dbReference type="EMBL" id="KAF2690126.1"/>
    </source>
</evidence>
<evidence type="ECO:0000313" key="3">
    <source>
        <dbReference type="Proteomes" id="UP000799291"/>
    </source>
</evidence>
<feature type="transmembrane region" description="Helical" evidence="1">
    <location>
        <begin position="77"/>
        <end position="100"/>
    </location>
</feature>
<keyword evidence="1" id="KW-0472">Membrane</keyword>
<proteinExistence type="predicted"/>
<gene>
    <name evidence="2" type="ORF">K458DRAFT_99009</name>
</gene>